<dbReference type="InterPro" id="IPR030963">
    <property type="entry name" value="DHQ_synth_fam"/>
</dbReference>
<dbReference type="Proteomes" id="UP000176938">
    <property type="component" value="Unassembled WGS sequence"/>
</dbReference>
<evidence type="ECO:0000256" key="17">
    <source>
        <dbReference type="ARBA" id="ARBA00023285"/>
    </source>
</evidence>
<feature type="binding site" evidence="18">
    <location>
        <position position="263"/>
    </location>
    <ligand>
        <name>Zn(2+)</name>
        <dbReference type="ChEBI" id="CHEBI:29105"/>
    </ligand>
</feature>
<dbReference type="InterPro" id="IPR030960">
    <property type="entry name" value="DHQS/DOIS_N"/>
</dbReference>
<comment type="catalytic activity">
    <reaction evidence="1 18">
        <text>7-phospho-2-dehydro-3-deoxy-D-arabino-heptonate = 3-dehydroquinate + phosphate</text>
        <dbReference type="Rhea" id="RHEA:21968"/>
        <dbReference type="ChEBI" id="CHEBI:32364"/>
        <dbReference type="ChEBI" id="CHEBI:43474"/>
        <dbReference type="ChEBI" id="CHEBI:58394"/>
        <dbReference type="EC" id="4.2.3.4"/>
    </reaction>
</comment>
<evidence type="ECO:0000256" key="16">
    <source>
        <dbReference type="ARBA" id="ARBA00023239"/>
    </source>
</evidence>
<dbReference type="Gene3D" id="3.40.50.1970">
    <property type="match status" value="1"/>
</dbReference>
<evidence type="ECO:0000256" key="11">
    <source>
        <dbReference type="ARBA" id="ARBA00022723"/>
    </source>
</evidence>
<evidence type="ECO:0000259" key="19">
    <source>
        <dbReference type="Pfam" id="PF01761"/>
    </source>
</evidence>
<dbReference type="Gene3D" id="1.20.1090.10">
    <property type="entry name" value="Dehydroquinate synthase-like - alpha domain"/>
    <property type="match status" value="1"/>
</dbReference>
<evidence type="ECO:0000256" key="2">
    <source>
        <dbReference type="ARBA" id="ARBA00001911"/>
    </source>
</evidence>
<feature type="binding site" evidence="18">
    <location>
        <begin position="111"/>
        <end position="115"/>
    </location>
    <ligand>
        <name>NAD(+)</name>
        <dbReference type="ChEBI" id="CHEBI:57540"/>
    </ligand>
</feature>
<keyword evidence="14 18" id="KW-0520">NAD</keyword>
<dbReference type="CDD" id="cd08195">
    <property type="entry name" value="DHQS"/>
    <property type="match status" value="1"/>
</dbReference>
<dbReference type="UniPathway" id="UPA00053">
    <property type="reaction ID" value="UER00085"/>
</dbReference>
<reference evidence="21 22" key="1">
    <citation type="journal article" date="2016" name="Nat. Commun.">
        <title>Thousands of microbial genomes shed light on interconnected biogeochemical processes in an aquifer system.</title>
        <authorList>
            <person name="Anantharaman K."/>
            <person name="Brown C.T."/>
            <person name="Hug L.A."/>
            <person name="Sharon I."/>
            <person name="Castelle C.J."/>
            <person name="Probst A.J."/>
            <person name="Thomas B.C."/>
            <person name="Singh A."/>
            <person name="Wilkins M.J."/>
            <person name="Karaoz U."/>
            <person name="Brodie E.L."/>
            <person name="Williams K.H."/>
            <person name="Hubbard S.S."/>
            <person name="Banfield J.F."/>
        </authorList>
    </citation>
    <scope>NUCLEOTIDE SEQUENCE [LARGE SCALE GENOMIC DNA]</scope>
</reference>
<evidence type="ECO:0000256" key="1">
    <source>
        <dbReference type="ARBA" id="ARBA00001393"/>
    </source>
</evidence>
<feature type="binding site" evidence="18">
    <location>
        <position position="190"/>
    </location>
    <ligand>
        <name>Zn(2+)</name>
        <dbReference type="ChEBI" id="CHEBI:29105"/>
    </ligand>
</feature>
<evidence type="ECO:0000256" key="13">
    <source>
        <dbReference type="ARBA" id="ARBA00022833"/>
    </source>
</evidence>
<dbReference type="InterPro" id="IPR016037">
    <property type="entry name" value="DHQ_synth_AroB"/>
</dbReference>
<evidence type="ECO:0000313" key="22">
    <source>
        <dbReference type="Proteomes" id="UP000176938"/>
    </source>
</evidence>
<dbReference type="PIRSF" id="PIRSF001455">
    <property type="entry name" value="DHQ_synth"/>
    <property type="match status" value="1"/>
</dbReference>
<name>A0A1F4R741_UNCSA</name>
<comment type="cofactor">
    <cofactor evidence="18">
        <name>Co(2+)</name>
        <dbReference type="ChEBI" id="CHEBI:48828"/>
    </cofactor>
    <cofactor evidence="18">
        <name>Zn(2+)</name>
        <dbReference type="ChEBI" id="CHEBI:29105"/>
    </cofactor>
    <text evidence="18">Binds 1 divalent metal cation per subunit. Can use either Co(2+) or Zn(2+).</text>
</comment>
<dbReference type="EMBL" id="METP01000055">
    <property type="protein sequence ID" value="OGC03906.1"/>
    <property type="molecule type" value="Genomic_DNA"/>
</dbReference>
<protein>
    <recommendedName>
        <fullName evidence="8 18">3-dehydroquinate synthase</fullName>
        <shortName evidence="18">DHQS</shortName>
        <ecNumber evidence="7 18">4.2.3.4</ecNumber>
    </recommendedName>
</protein>
<proteinExistence type="inferred from homology"/>
<dbReference type="Pfam" id="PF01761">
    <property type="entry name" value="DHQ_synthase"/>
    <property type="match status" value="1"/>
</dbReference>
<dbReference type="AlphaFoldDB" id="A0A1F4R741"/>
<evidence type="ECO:0000313" key="21">
    <source>
        <dbReference type="EMBL" id="OGC03906.1"/>
    </source>
</evidence>
<keyword evidence="17 18" id="KW-0170">Cobalt</keyword>
<dbReference type="GO" id="GO:0000166">
    <property type="term" value="F:nucleotide binding"/>
    <property type="evidence" value="ECO:0007669"/>
    <property type="project" value="UniProtKB-KW"/>
</dbReference>
<keyword evidence="16 18" id="KW-0456">Lyase</keyword>
<evidence type="ECO:0000256" key="4">
    <source>
        <dbReference type="ARBA" id="ARBA00004496"/>
    </source>
</evidence>
<evidence type="ECO:0000259" key="20">
    <source>
        <dbReference type="Pfam" id="PF24621"/>
    </source>
</evidence>
<comment type="pathway">
    <text evidence="5 18">Metabolic intermediate biosynthesis; chorismate biosynthesis; chorismate from D-erythrose 4-phosphate and phosphoenolpyruvate: step 2/7.</text>
</comment>
<feature type="domain" description="3-dehydroquinate synthase N-terminal" evidence="19">
    <location>
        <begin position="73"/>
        <end position="185"/>
    </location>
</feature>
<comment type="caution">
    <text evidence="21">The sequence shown here is derived from an EMBL/GenBank/DDBJ whole genome shotgun (WGS) entry which is preliminary data.</text>
</comment>
<evidence type="ECO:0000256" key="14">
    <source>
        <dbReference type="ARBA" id="ARBA00023027"/>
    </source>
</evidence>
<evidence type="ECO:0000256" key="18">
    <source>
        <dbReference type="HAMAP-Rule" id="MF_00110"/>
    </source>
</evidence>
<dbReference type="GO" id="GO:0003856">
    <property type="term" value="F:3-dehydroquinate synthase activity"/>
    <property type="evidence" value="ECO:0007669"/>
    <property type="project" value="UniProtKB-UniRule"/>
</dbReference>
<dbReference type="InterPro" id="IPR056179">
    <property type="entry name" value="DHQS_C"/>
</dbReference>
<dbReference type="FunFam" id="3.40.50.1970:FF:000007">
    <property type="entry name" value="Pentafunctional AROM polypeptide"/>
    <property type="match status" value="1"/>
</dbReference>
<dbReference type="PANTHER" id="PTHR43622:SF7">
    <property type="entry name" value="3-DEHYDROQUINATE SYNTHASE, CHLOROPLASTIC"/>
    <property type="match status" value="1"/>
</dbReference>
<feature type="domain" description="3-dehydroquinate synthase C-terminal" evidence="20">
    <location>
        <begin position="187"/>
        <end position="340"/>
    </location>
</feature>
<dbReference type="InterPro" id="IPR050071">
    <property type="entry name" value="Dehydroquinate_synthase"/>
</dbReference>
<comment type="cofactor">
    <cofactor evidence="3">
        <name>Zn(2+)</name>
        <dbReference type="ChEBI" id="CHEBI:29105"/>
    </cofactor>
</comment>
<keyword evidence="15 18" id="KW-0057">Aromatic amino acid biosynthesis</keyword>
<organism evidence="21 22">
    <name type="scientific">candidate division WOR-1 bacterium RIFCSPLOWO2_02_FULL_46_20</name>
    <dbReference type="NCBI Taxonomy" id="1802567"/>
    <lineage>
        <taxon>Bacteria</taxon>
        <taxon>Bacillati</taxon>
        <taxon>Saganbacteria</taxon>
    </lineage>
</organism>
<dbReference type="GO" id="GO:0009423">
    <property type="term" value="P:chorismate biosynthetic process"/>
    <property type="evidence" value="ECO:0007669"/>
    <property type="project" value="UniProtKB-UniRule"/>
</dbReference>
<feature type="binding site" evidence="18">
    <location>
        <position position="157"/>
    </location>
    <ligand>
        <name>NAD(+)</name>
        <dbReference type="ChEBI" id="CHEBI:57540"/>
    </ligand>
</feature>
<keyword evidence="10 18" id="KW-0028">Amino-acid biosynthesis</keyword>
<gene>
    <name evidence="18" type="primary">aroB</name>
    <name evidence="21" type="ORF">A3H38_03455</name>
</gene>
<keyword evidence="13 18" id="KW-0862">Zinc</keyword>
<comment type="subcellular location">
    <subcellularLocation>
        <location evidence="4 18">Cytoplasm</location>
    </subcellularLocation>
</comment>
<evidence type="ECO:0000256" key="6">
    <source>
        <dbReference type="ARBA" id="ARBA00005412"/>
    </source>
</evidence>
<evidence type="ECO:0000256" key="3">
    <source>
        <dbReference type="ARBA" id="ARBA00001947"/>
    </source>
</evidence>
<comment type="cofactor">
    <cofactor evidence="2 18">
        <name>NAD(+)</name>
        <dbReference type="ChEBI" id="CHEBI:57540"/>
    </cofactor>
</comment>
<dbReference type="GO" id="GO:0008652">
    <property type="term" value="P:amino acid biosynthetic process"/>
    <property type="evidence" value="ECO:0007669"/>
    <property type="project" value="UniProtKB-KW"/>
</dbReference>
<evidence type="ECO:0000256" key="8">
    <source>
        <dbReference type="ARBA" id="ARBA00017684"/>
    </source>
</evidence>
<evidence type="ECO:0000256" key="10">
    <source>
        <dbReference type="ARBA" id="ARBA00022605"/>
    </source>
</evidence>
<comment type="caution">
    <text evidence="18">Lacks conserved residue(s) required for the propagation of feature annotation.</text>
</comment>
<dbReference type="GO" id="GO:0005737">
    <property type="term" value="C:cytoplasm"/>
    <property type="evidence" value="ECO:0007669"/>
    <property type="project" value="UniProtKB-SubCell"/>
</dbReference>
<comment type="similarity">
    <text evidence="6 18">Belongs to the sugar phosphate cyclases superfamily. Dehydroquinate synthase family.</text>
</comment>
<dbReference type="SUPFAM" id="SSF56796">
    <property type="entry name" value="Dehydroquinate synthase-like"/>
    <property type="match status" value="1"/>
</dbReference>
<evidence type="ECO:0000256" key="7">
    <source>
        <dbReference type="ARBA" id="ARBA00013031"/>
    </source>
</evidence>
<dbReference type="EC" id="4.2.3.4" evidence="7 18"/>
<dbReference type="GO" id="GO:0046872">
    <property type="term" value="F:metal ion binding"/>
    <property type="evidence" value="ECO:0007669"/>
    <property type="project" value="UniProtKB-KW"/>
</dbReference>
<dbReference type="Pfam" id="PF24621">
    <property type="entry name" value="DHQS_C"/>
    <property type="match status" value="1"/>
</dbReference>
<dbReference type="NCBIfam" id="TIGR01357">
    <property type="entry name" value="aroB"/>
    <property type="match status" value="1"/>
</dbReference>
<evidence type="ECO:0000256" key="5">
    <source>
        <dbReference type="ARBA" id="ARBA00004661"/>
    </source>
</evidence>
<dbReference type="HAMAP" id="MF_00110">
    <property type="entry name" value="DHQ_synthase"/>
    <property type="match status" value="1"/>
</dbReference>
<evidence type="ECO:0000256" key="12">
    <source>
        <dbReference type="ARBA" id="ARBA00022741"/>
    </source>
</evidence>
<feature type="binding site" evidence="18">
    <location>
        <begin position="175"/>
        <end position="178"/>
    </location>
    <ligand>
        <name>NAD(+)</name>
        <dbReference type="ChEBI" id="CHEBI:57540"/>
    </ligand>
</feature>
<dbReference type="PANTHER" id="PTHR43622">
    <property type="entry name" value="3-DEHYDROQUINATE SYNTHASE"/>
    <property type="match status" value="1"/>
</dbReference>
<keyword evidence="9 18" id="KW-0963">Cytoplasm</keyword>
<keyword evidence="11 18" id="KW-0479">Metal-binding</keyword>
<comment type="function">
    <text evidence="18">Catalyzes the conversion of 3-deoxy-D-arabino-heptulosonate 7-phosphate (DAHP) to dehydroquinate (DHQ).</text>
</comment>
<evidence type="ECO:0000256" key="15">
    <source>
        <dbReference type="ARBA" id="ARBA00023141"/>
    </source>
</evidence>
<accession>A0A1F4R741</accession>
<feature type="binding site" evidence="18">
    <location>
        <position position="148"/>
    </location>
    <ligand>
        <name>NAD(+)</name>
        <dbReference type="ChEBI" id="CHEBI:57540"/>
    </ligand>
</feature>
<dbReference type="GO" id="GO:0009073">
    <property type="term" value="P:aromatic amino acid family biosynthetic process"/>
    <property type="evidence" value="ECO:0007669"/>
    <property type="project" value="UniProtKB-KW"/>
</dbReference>
<evidence type="ECO:0000256" key="9">
    <source>
        <dbReference type="ARBA" id="ARBA00022490"/>
    </source>
</evidence>
<keyword evidence="12 18" id="KW-0547">Nucleotide-binding</keyword>
<feature type="binding site" evidence="18">
    <location>
        <begin position="135"/>
        <end position="136"/>
    </location>
    <ligand>
        <name>NAD(+)</name>
        <dbReference type="ChEBI" id="CHEBI:57540"/>
    </ligand>
</feature>
<sequence length="377" mass="41033">MARIKVELPASPAGGKERSYDILVGIDSLADLGEIIEKLSWCQDILIITDPQVNNLYGDKLRCGLKNIKNSTIEVPRGERYKNLQTASKLYDALAKNSAHRDSMIIALGGGVIGDLAGFAAATYMRGIRYVQVPTTLLAQVDAAIGGKTGVNHPKCKNLIGSFYQPGLVFIDVKTLTTLPARELRTGLAEVVKYGVIEDADFFKFLEANSHHLNTKAFEAPDTLRAALKVWEIIVAESAKIKAKIVARDETEQGLRMILNFGHTIGHAIETLTKYYAYNHGEAVAIGMVAAAKIARHLDLLDKESVQRIVNLLDKVGLATQAGGLSARKVVQALGIDKKVIKGKLRFVVPEKIGKVVIKDNIPTRIITQALLETGCK</sequence>
<feature type="binding site" evidence="18">
    <location>
        <position position="280"/>
    </location>
    <ligand>
        <name>Zn(2+)</name>
        <dbReference type="ChEBI" id="CHEBI:29105"/>
    </ligand>
</feature>